<evidence type="ECO:0000313" key="5">
    <source>
        <dbReference type="Proteomes" id="UP000299102"/>
    </source>
</evidence>
<keyword evidence="1" id="KW-0443">Lipid metabolism</keyword>
<proteinExistence type="inferred from homology"/>
<dbReference type="OrthoDB" id="429813at2759"/>
<comment type="caution">
    <text evidence="4">The sequence shown here is derived from an EMBL/GenBank/DDBJ whole genome shotgun (WGS) entry which is preliminary data.</text>
</comment>
<comment type="similarity">
    <text evidence="1">Belongs to the fatty acyl-CoA reductase family.</text>
</comment>
<organism evidence="4 5">
    <name type="scientific">Eumeta variegata</name>
    <name type="common">Bagworm moth</name>
    <name type="synonym">Eumeta japonica</name>
    <dbReference type="NCBI Taxonomy" id="151549"/>
    <lineage>
        <taxon>Eukaryota</taxon>
        <taxon>Metazoa</taxon>
        <taxon>Ecdysozoa</taxon>
        <taxon>Arthropoda</taxon>
        <taxon>Hexapoda</taxon>
        <taxon>Insecta</taxon>
        <taxon>Pterygota</taxon>
        <taxon>Neoptera</taxon>
        <taxon>Endopterygota</taxon>
        <taxon>Lepidoptera</taxon>
        <taxon>Glossata</taxon>
        <taxon>Ditrysia</taxon>
        <taxon>Tineoidea</taxon>
        <taxon>Psychidae</taxon>
        <taxon>Oiketicinae</taxon>
        <taxon>Eumeta</taxon>
    </lineage>
</organism>
<dbReference type="PANTHER" id="PTHR11011">
    <property type="entry name" value="MALE STERILITY PROTEIN 2-RELATED"/>
    <property type="match status" value="1"/>
</dbReference>
<keyword evidence="1" id="KW-0560">Oxidoreductase</keyword>
<evidence type="ECO:0000256" key="1">
    <source>
        <dbReference type="RuleBase" id="RU363097"/>
    </source>
</evidence>
<dbReference type="EC" id="1.2.1.84" evidence="1"/>
<dbReference type="SUPFAM" id="SSF51735">
    <property type="entry name" value="NAD(P)-binding Rossmann-fold domains"/>
    <property type="match status" value="1"/>
</dbReference>
<feature type="domain" description="Thioester reductase (TE)" evidence="3">
    <location>
        <begin position="36"/>
        <end position="218"/>
    </location>
</feature>
<evidence type="ECO:0000256" key="2">
    <source>
        <dbReference type="SAM" id="MobiDB-lite"/>
    </source>
</evidence>
<comment type="function">
    <text evidence="1">Catalyzes the reduction of fatty acyl-CoA to fatty alcohols.</text>
</comment>
<dbReference type="GO" id="GO:0102965">
    <property type="term" value="F:alcohol-forming long-chain fatty acyl-CoA reductase activity"/>
    <property type="evidence" value="ECO:0007669"/>
    <property type="project" value="UniProtKB-EC"/>
</dbReference>
<feature type="compositionally biased region" description="Basic and acidic residues" evidence="2">
    <location>
        <begin position="242"/>
        <end position="259"/>
    </location>
</feature>
<evidence type="ECO:0000259" key="3">
    <source>
        <dbReference type="Pfam" id="PF07993"/>
    </source>
</evidence>
<dbReference type="PANTHER" id="PTHR11011:SF61">
    <property type="entry name" value="FATTY ACYL-COA REDUCTASE"/>
    <property type="match status" value="1"/>
</dbReference>
<evidence type="ECO:0000313" key="4">
    <source>
        <dbReference type="EMBL" id="GBP48669.1"/>
    </source>
</evidence>
<comment type="catalytic activity">
    <reaction evidence="1">
        <text>a long-chain fatty acyl-CoA + 2 NADPH + 2 H(+) = a long-chain primary fatty alcohol + 2 NADP(+) + CoA</text>
        <dbReference type="Rhea" id="RHEA:52716"/>
        <dbReference type="ChEBI" id="CHEBI:15378"/>
        <dbReference type="ChEBI" id="CHEBI:57287"/>
        <dbReference type="ChEBI" id="CHEBI:57783"/>
        <dbReference type="ChEBI" id="CHEBI:58349"/>
        <dbReference type="ChEBI" id="CHEBI:77396"/>
        <dbReference type="ChEBI" id="CHEBI:83139"/>
        <dbReference type="EC" id="1.2.1.84"/>
    </reaction>
</comment>
<gene>
    <name evidence="4" type="ORF">EVAR_103034_1</name>
</gene>
<protein>
    <recommendedName>
        <fullName evidence="1">Fatty acyl-CoA reductase</fullName>
        <ecNumber evidence="1">1.2.1.84</ecNumber>
    </recommendedName>
</protein>
<dbReference type="InterPro" id="IPR036291">
    <property type="entry name" value="NAD(P)-bd_dom_sf"/>
</dbReference>
<dbReference type="EMBL" id="BGZK01000528">
    <property type="protein sequence ID" value="GBP48669.1"/>
    <property type="molecule type" value="Genomic_DNA"/>
</dbReference>
<reference evidence="4 5" key="1">
    <citation type="journal article" date="2019" name="Commun. Biol.">
        <title>The bagworm genome reveals a unique fibroin gene that provides high tensile strength.</title>
        <authorList>
            <person name="Kono N."/>
            <person name="Nakamura H."/>
            <person name="Ohtoshi R."/>
            <person name="Tomita M."/>
            <person name="Numata K."/>
            <person name="Arakawa K."/>
        </authorList>
    </citation>
    <scope>NUCLEOTIDE SEQUENCE [LARGE SCALE GENOMIC DNA]</scope>
</reference>
<dbReference type="STRING" id="151549.A0A4C1WE08"/>
<feature type="region of interest" description="Disordered" evidence="2">
    <location>
        <begin position="210"/>
        <end position="259"/>
    </location>
</feature>
<feature type="compositionally biased region" description="Polar residues" evidence="2">
    <location>
        <begin position="212"/>
        <end position="224"/>
    </location>
</feature>
<sequence>MDGQAKYLKISRMAENLDLSLPDRIADTFSGKSIFLTGGTGFIGKVLMEKLLRRCPDISKIYMLIRPKKGKSSKQRLLEIFNHDLFQQLRDIYTLDELASKVIMIDGDIASEGLNLSQESKDLCTKAEIIIHSAACIRFDADLKESIILNTRGTKYVLELAKEFKGLELFGYMSTAYCHPEEAVLEEKGYRPYYDPHEMIRTVEISDEETLSALTPNDTNNLRPSSRMDGQSKRTCGPSNSEYREERKRQALNREEKKYSERRKYVQLLRNSHGISPTRPKFHSSTPRFQRPRYLSIQIHCSTYYTYDLTLILGHRGSST</sequence>
<dbReference type="GO" id="GO:0035336">
    <property type="term" value="P:long-chain fatty-acyl-CoA metabolic process"/>
    <property type="evidence" value="ECO:0007669"/>
    <property type="project" value="TreeGrafter"/>
</dbReference>
<dbReference type="Gene3D" id="3.40.50.720">
    <property type="entry name" value="NAD(P)-binding Rossmann-like Domain"/>
    <property type="match status" value="1"/>
</dbReference>
<dbReference type="GO" id="GO:0005777">
    <property type="term" value="C:peroxisome"/>
    <property type="evidence" value="ECO:0007669"/>
    <property type="project" value="TreeGrafter"/>
</dbReference>
<dbReference type="GO" id="GO:0080019">
    <property type="term" value="F:alcohol-forming very long-chain fatty acyl-CoA reductase activity"/>
    <property type="evidence" value="ECO:0007669"/>
    <property type="project" value="InterPro"/>
</dbReference>
<dbReference type="InterPro" id="IPR013120">
    <property type="entry name" value="FAR_NAD-bd"/>
</dbReference>
<accession>A0A4C1WE08</accession>
<keyword evidence="1" id="KW-0444">Lipid biosynthesis</keyword>
<keyword evidence="1" id="KW-0521">NADP</keyword>
<keyword evidence="5" id="KW-1185">Reference proteome</keyword>
<name>A0A4C1WE08_EUMVA</name>
<dbReference type="Pfam" id="PF07993">
    <property type="entry name" value="NAD_binding_4"/>
    <property type="match status" value="1"/>
</dbReference>
<dbReference type="InterPro" id="IPR026055">
    <property type="entry name" value="FAR"/>
</dbReference>
<dbReference type="Proteomes" id="UP000299102">
    <property type="component" value="Unassembled WGS sequence"/>
</dbReference>
<dbReference type="AlphaFoldDB" id="A0A4C1WE08"/>